<accession>A0ABD2JHJ0</accession>
<keyword evidence="5" id="KW-0675">Receptor</keyword>
<keyword evidence="2 5" id="KW-0812">Transmembrane</keyword>
<feature type="transmembrane region" description="Helical" evidence="7">
    <location>
        <begin position="276"/>
        <end position="300"/>
    </location>
</feature>
<evidence type="ECO:0000256" key="4">
    <source>
        <dbReference type="ARBA" id="ARBA00023136"/>
    </source>
</evidence>
<feature type="compositionally biased region" description="Low complexity" evidence="6">
    <location>
        <begin position="429"/>
        <end position="442"/>
    </location>
</feature>
<dbReference type="SUPFAM" id="SSF81321">
    <property type="entry name" value="Family A G protein-coupled receptor-like"/>
    <property type="match status" value="1"/>
</dbReference>
<feature type="region of interest" description="Disordered" evidence="6">
    <location>
        <begin position="415"/>
        <end position="442"/>
    </location>
</feature>
<evidence type="ECO:0000313" key="9">
    <source>
        <dbReference type="EMBL" id="KAL3090089.1"/>
    </source>
</evidence>
<feature type="transmembrane region" description="Helical" evidence="7">
    <location>
        <begin position="312"/>
        <end position="332"/>
    </location>
</feature>
<reference evidence="9 10" key="1">
    <citation type="submission" date="2024-10" db="EMBL/GenBank/DDBJ databases">
        <authorList>
            <person name="Kim D."/>
        </authorList>
    </citation>
    <scope>NUCLEOTIDE SEQUENCE [LARGE SCALE GENOMIC DNA]</scope>
    <source>
        <strain evidence="9">Taebaek</strain>
    </source>
</reference>
<dbReference type="CDD" id="cd14978">
    <property type="entry name" value="7tmA_FMRFamide_R-like"/>
    <property type="match status" value="1"/>
</dbReference>
<feature type="domain" description="G-protein coupled receptors family 1 profile" evidence="8">
    <location>
        <begin position="43"/>
        <end position="332"/>
    </location>
</feature>
<organism evidence="9 10">
    <name type="scientific">Heterodera schachtii</name>
    <name type="common">Sugarbeet cyst nematode worm</name>
    <name type="synonym">Tylenchus schachtii</name>
    <dbReference type="NCBI Taxonomy" id="97005"/>
    <lineage>
        <taxon>Eukaryota</taxon>
        <taxon>Metazoa</taxon>
        <taxon>Ecdysozoa</taxon>
        <taxon>Nematoda</taxon>
        <taxon>Chromadorea</taxon>
        <taxon>Rhabditida</taxon>
        <taxon>Tylenchina</taxon>
        <taxon>Tylenchomorpha</taxon>
        <taxon>Tylenchoidea</taxon>
        <taxon>Heteroderidae</taxon>
        <taxon>Heteroderinae</taxon>
        <taxon>Heterodera</taxon>
    </lineage>
</organism>
<gene>
    <name evidence="9" type="ORF">niasHS_006541</name>
</gene>
<dbReference type="PANTHER" id="PTHR46895:SF1">
    <property type="entry name" value="G-PROTEIN COUPLED RECEPTORS FAMILY 1 PROFILE DOMAIN-CONTAINING PROTEIN"/>
    <property type="match status" value="1"/>
</dbReference>
<feature type="region of interest" description="Disordered" evidence="6">
    <location>
        <begin position="490"/>
        <end position="510"/>
    </location>
</feature>
<comment type="subcellular location">
    <subcellularLocation>
        <location evidence="1">Membrane</location>
    </subcellularLocation>
</comment>
<proteinExistence type="inferred from homology"/>
<evidence type="ECO:0000256" key="5">
    <source>
        <dbReference type="RuleBase" id="RU000688"/>
    </source>
</evidence>
<dbReference type="InterPro" id="IPR000276">
    <property type="entry name" value="GPCR_Rhodpsn"/>
</dbReference>
<feature type="transmembrane region" description="Helical" evidence="7">
    <location>
        <begin position="104"/>
        <end position="126"/>
    </location>
</feature>
<dbReference type="GO" id="GO:0004930">
    <property type="term" value="F:G protein-coupled receptor activity"/>
    <property type="evidence" value="ECO:0007669"/>
    <property type="project" value="UniProtKB-KW"/>
</dbReference>
<dbReference type="InterPro" id="IPR017452">
    <property type="entry name" value="GPCR_Rhodpsn_7TM"/>
</dbReference>
<keyword evidence="10" id="KW-1185">Reference proteome</keyword>
<dbReference type="GO" id="GO:0016020">
    <property type="term" value="C:membrane"/>
    <property type="evidence" value="ECO:0007669"/>
    <property type="project" value="UniProtKB-SubCell"/>
</dbReference>
<dbReference type="Proteomes" id="UP001620645">
    <property type="component" value="Unassembled WGS sequence"/>
</dbReference>
<dbReference type="PRINTS" id="PR00237">
    <property type="entry name" value="GPCRRHODOPSN"/>
</dbReference>
<feature type="transmembrane region" description="Helical" evidence="7">
    <location>
        <begin position="63"/>
        <end position="84"/>
    </location>
</feature>
<dbReference type="EMBL" id="JBICCN010000143">
    <property type="protein sequence ID" value="KAL3090089.1"/>
    <property type="molecule type" value="Genomic_DNA"/>
</dbReference>
<name>A0ABD2JHJ0_HETSC</name>
<dbReference type="PROSITE" id="PS00237">
    <property type="entry name" value="G_PROTEIN_RECEP_F1_1"/>
    <property type="match status" value="1"/>
</dbReference>
<dbReference type="Gene3D" id="1.20.1070.10">
    <property type="entry name" value="Rhodopsin 7-helix transmembrane proteins"/>
    <property type="match status" value="1"/>
</dbReference>
<protein>
    <recommendedName>
        <fullName evidence="8">G-protein coupled receptors family 1 profile domain-containing protein</fullName>
    </recommendedName>
</protein>
<evidence type="ECO:0000259" key="8">
    <source>
        <dbReference type="PROSITE" id="PS50262"/>
    </source>
</evidence>
<dbReference type="AlphaFoldDB" id="A0ABD2JHJ0"/>
<comment type="caution">
    <text evidence="9">The sequence shown here is derived from an EMBL/GenBank/DDBJ whole genome shotgun (WGS) entry which is preliminary data.</text>
</comment>
<comment type="similarity">
    <text evidence="5">Belongs to the G-protein coupled receptor 1 family.</text>
</comment>
<feature type="transmembrane region" description="Helical" evidence="7">
    <location>
        <begin position="147"/>
        <end position="167"/>
    </location>
</feature>
<evidence type="ECO:0000256" key="6">
    <source>
        <dbReference type="SAM" id="MobiDB-lite"/>
    </source>
</evidence>
<evidence type="ECO:0000313" key="10">
    <source>
        <dbReference type="Proteomes" id="UP001620645"/>
    </source>
</evidence>
<evidence type="ECO:0000256" key="2">
    <source>
        <dbReference type="ARBA" id="ARBA00022692"/>
    </source>
</evidence>
<keyword evidence="4 7" id="KW-0472">Membrane</keyword>
<feature type="transmembrane region" description="Helical" evidence="7">
    <location>
        <begin position="207"/>
        <end position="232"/>
    </location>
</feature>
<evidence type="ECO:0000256" key="7">
    <source>
        <dbReference type="SAM" id="Phobius"/>
    </source>
</evidence>
<feature type="transmembrane region" description="Helical" evidence="7">
    <location>
        <begin position="31"/>
        <end position="51"/>
    </location>
</feature>
<keyword evidence="5" id="KW-0807">Transducer</keyword>
<dbReference type="PANTHER" id="PTHR46895">
    <property type="entry name" value="PROTEIN CBG20548-RELATED"/>
    <property type="match status" value="1"/>
</dbReference>
<keyword evidence="5" id="KW-0297">G-protein coupled receptor</keyword>
<sequence>MNCTNGAVGNGTSVQGMALTVGMVDYYIQHYVFPVQFCLGVVGNSINLCVLLSSGMKNQANTLLSAMAFADLAFLFCMLPHSLASFSVFYRSIRFAYFYIFTKIHWVALANCFSTAATFLVLAVSLERFSGVRHPMHTRFQLRDQRLLLLILAIFGLAFGLSLFHHLDYRVTIRVDQCDRVHPRIQHVSELITSSPLLVHYVRIAKYAQSLLGVFLPVVAVTVLNVSLVYFLRKRQLLPRSSTSSGSSKSQQMQQQQQEFRRYSDIATFQRRERKVTATVIAIVSCFTVTHLPTLGPVIWEHFLTPHSELVTVSAILNSILVTGKMLNFFLFCSSSAHFRRRAVLILNAHLFHGRNRKKYSSMALSNLATQTNMTSVGGISNNLQQHGGGHSAAAISPPKNCSALFASIARHLRGRTSQNGTNKEQKQTQHNHQQKKQQQQNNYISHYHQQQYAAPTYRVQKQSSLSLREAMLRQSGAEFDDATPTAEELIRRNGGGGSQSARQWRTESN</sequence>
<keyword evidence="3 7" id="KW-1133">Transmembrane helix</keyword>
<dbReference type="PROSITE" id="PS50262">
    <property type="entry name" value="G_PROTEIN_RECEP_F1_2"/>
    <property type="match status" value="1"/>
</dbReference>
<evidence type="ECO:0000256" key="1">
    <source>
        <dbReference type="ARBA" id="ARBA00004370"/>
    </source>
</evidence>
<dbReference type="Pfam" id="PF00001">
    <property type="entry name" value="7tm_1"/>
    <property type="match status" value="1"/>
</dbReference>
<evidence type="ECO:0000256" key="3">
    <source>
        <dbReference type="ARBA" id="ARBA00022989"/>
    </source>
</evidence>